<dbReference type="InterPro" id="IPR018062">
    <property type="entry name" value="HTH_AraC-typ_CS"/>
</dbReference>
<dbReference type="InterPro" id="IPR003313">
    <property type="entry name" value="AraC-bd"/>
</dbReference>
<dbReference type="SMART" id="SM00342">
    <property type="entry name" value="HTH_ARAC"/>
    <property type="match status" value="1"/>
</dbReference>
<dbReference type="SUPFAM" id="SSF46689">
    <property type="entry name" value="Homeodomain-like"/>
    <property type="match status" value="2"/>
</dbReference>
<sequence>MKRSKSLSRLRHLLANVQVHLSLANYTKVNMKWRQMNFIPDFNRFYYIREGSGCLVIDGVTYYPKPGQLFVMPSGVKQSYYALDENAFGKYWCHFTAKIGDTDLFRIAGTPAFIDVTDEEKLSGLFTRLIGHYESRDFSAVLMQKATLLEIVSLFLESAMPDRQPFRAADEDEDRAMHNVNLLLKYIEAHLHENITVQQLADLVHFHPNYLIRQFRERIGMSPIQYVHRLKIETAQSLLTATGQPVSDIARSIGMELYYFSRLFKKHTGFAPTEYRQLMS</sequence>
<dbReference type="RefSeq" id="WP_344911440.1">
    <property type="nucleotide sequence ID" value="NZ_BAAAYO010000010.1"/>
</dbReference>
<evidence type="ECO:0000259" key="4">
    <source>
        <dbReference type="PROSITE" id="PS01124"/>
    </source>
</evidence>
<keyword evidence="1" id="KW-0805">Transcription regulation</keyword>
<dbReference type="PROSITE" id="PS01124">
    <property type="entry name" value="HTH_ARAC_FAMILY_2"/>
    <property type="match status" value="1"/>
</dbReference>
<evidence type="ECO:0000256" key="3">
    <source>
        <dbReference type="ARBA" id="ARBA00023163"/>
    </source>
</evidence>
<evidence type="ECO:0000313" key="5">
    <source>
        <dbReference type="EMBL" id="MFB9752386.1"/>
    </source>
</evidence>
<keyword evidence="3" id="KW-0804">Transcription</keyword>
<dbReference type="InterPro" id="IPR037923">
    <property type="entry name" value="HTH-like"/>
</dbReference>
<evidence type="ECO:0000313" key="6">
    <source>
        <dbReference type="Proteomes" id="UP001589619"/>
    </source>
</evidence>
<gene>
    <name evidence="5" type="ORF">ACFFNY_12540</name>
</gene>
<reference evidence="5 6" key="1">
    <citation type="submission" date="2024-09" db="EMBL/GenBank/DDBJ databases">
        <authorList>
            <person name="Sun Q."/>
            <person name="Mori K."/>
        </authorList>
    </citation>
    <scope>NUCLEOTIDE SEQUENCE [LARGE SCALE GENOMIC DNA]</scope>
    <source>
        <strain evidence="5 6">JCM 12520</strain>
    </source>
</reference>
<dbReference type="PROSITE" id="PS00041">
    <property type="entry name" value="HTH_ARAC_FAMILY_1"/>
    <property type="match status" value="1"/>
</dbReference>
<dbReference type="Gene3D" id="2.60.120.280">
    <property type="entry name" value="Regulatory protein AraC"/>
    <property type="match status" value="1"/>
</dbReference>
<dbReference type="EMBL" id="JBHMAG010000009">
    <property type="protein sequence ID" value="MFB9752386.1"/>
    <property type="molecule type" value="Genomic_DNA"/>
</dbReference>
<dbReference type="Proteomes" id="UP001589619">
    <property type="component" value="Unassembled WGS sequence"/>
</dbReference>
<accession>A0ABV5VVQ2</accession>
<dbReference type="PANTHER" id="PTHR43280:SF30">
    <property type="entry name" value="MMSAB OPERON REGULATORY PROTEIN"/>
    <property type="match status" value="1"/>
</dbReference>
<name>A0ABV5VVQ2_9BACL</name>
<keyword evidence="2" id="KW-0238">DNA-binding</keyword>
<keyword evidence="6" id="KW-1185">Reference proteome</keyword>
<dbReference type="SUPFAM" id="SSF51215">
    <property type="entry name" value="Regulatory protein AraC"/>
    <property type="match status" value="1"/>
</dbReference>
<dbReference type="PANTHER" id="PTHR43280">
    <property type="entry name" value="ARAC-FAMILY TRANSCRIPTIONAL REGULATOR"/>
    <property type="match status" value="1"/>
</dbReference>
<feature type="domain" description="HTH araC/xylS-type" evidence="4">
    <location>
        <begin position="181"/>
        <end position="278"/>
    </location>
</feature>
<evidence type="ECO:0000256" key="1">
    <source>
        <dbReference type="ARBA" id="ARBA00023015"/>
    </source>
</evidence>
<evidence type="ECO:0000256" key="2">
    <source>
        <dbReference type="ARBA" id="ARBA00023125"/>
    </source>
</evidence>
<protein>
    <submittedName>
        <fullName evidence="5">AraC family transcriptional regulator</fullName>
    </submittedName>
</protein>
<dbReference type="Gene3D" id="1.10.10.60">
    <property type="entry name" value="Homeodomain-like"/>
    <property type="match status" value="2"/>
</dbReference>
<proteinExistence type="predicted"/>
<dbReference type="InterPro" id="IPR009057">
    <property type="entry name" value="Homeodomain-like_sf"/>
</dbReference>
<dbReference type="InterPro" id="IPR018060">
    <property type="entry name" value="HTH_AraC"/>
</dbReference>
<organism evidence="5 6">
    <name type="scientific">Paenibacillus hodogayensis</name>
    <dbReference type="NCBI Taxonomy" id="279208"/>
    <lineage>
        <taxon>Bacteria</taxon>
        <taxon>Bacillati</taxon>
        <taxon>Bacillota</taxon>
        <taxon>Bacilli</taxon>
        <taxon>Bacillales</taxon>
        <taxon>Paenibacillaceae</taxon>
        <taxon>Paenibacillus</taxon>
    </lineage>
</organism>
<dbReference type="Pfam" id="PF12833">
    <property type="entry name" value="HTH_18"/>
    <property type="match status" value="1"/>
</dbReference>
<comment type="caution">
    <text evidence="5">The sequence shown here is derived from an EMBL/GenBank/DDBJ whole genome shotgun (WGS) entry which is preliminary data.</text>
</comment>
<dbReference type="Pfam" id="PF02311">
    <property type="entry name" value="AraC_binding"/>
    <property type="match status" value="1"/>
</dbReference>